<protein>
    <submittedName>
        <fullName evidence="1">Heptaprenyl diphosphate synthase component 1</fullName>
    </submittedName>
</protein>
<evidence type="ECO:0000313" key="2">
    <source>
        <dbReference type="Proteomes" id="UP001469365"/>
    </source>
</evidence>
<dbReference type="EMBL" id="JBBPCC010000002">
    <property type="protein sequence ID" value="MEK8127405.1"/>
    <property type="molecule type" value="Genomic_DNA"/>
</dbReference>
<proteinExistence type="predicted"/>
<dbReference type="Pfam" id="PF07307">
    <property type="entry name" value="HEPPP_synt_1"/>
    <property type="match status" value="1"/>
</dbReference>
<gene>
    <name evidence="1" type="ORF">WMW72_05700</name>
</gene>
<sequence>MDTYRIPEMAKPYIEYDMIRKHTDLPGFPEFRARLLHAFLGKHSTLSGHRELYTLVTSLVQLGLDTHDTVSITNDDKEMSAARSRQLKVLAGDYFSSRFYYLLAHAGQIELIRSISGAICEANRLKMNLYLLTKQFKLTADDYIRQSVDIKNRLFLSFDGIMEEHVYPVWSELLELFTRCEVLLQEIVRSESSQQYRESWGFWHVLQWGTKEEKKLLQHEEHDQAKLRSLWLKYKVTAQLYQLLESCMNELQAKLQTLEPESWGMELSSIGEPFRSYLSARHHTGSRAIQEI</sequence>
<dbReference type="Gene3D" id="1.20.120.1450">
    <property type="match status" value="1"/>
</dbReference>
<reference evidence="1 2" key="1">
    <citation type="submission" date="2024-04" db="EMBL/GenBank/DDBJ databases">
        <title>draft genome sequnece of Paenibacillus filicis.</title>
        <authorList>
            <person name="Kim D.-U."/>
        </authorList>
    </citation>
    <scope>NUCLEOTIDE SEQUENCE [LARGE SCALE GENOMIC DNA]</scope>
    <source>
        <strain evidence="1 2">KACC14197</strain>
    </source>
</reference>
<dbReference type="RefSeq" id="WP_341414451.1">
    <property type="nucleotide sequence ID" value="NZ_JBBPCC010000002.1"/>
</dbReference>
<organism evidence="1 2">
    <name type="scientific">Paenibacillus filicis</name>
    <dbReference type="NCBI Taxonomy" id="669464"/>
    <lineage>
        <taxon>Bacteria</taxon>
        <taxon>Bacillati</taxon>
        <taxon>Bacillota</taxon>
        <taxon>Bacilli</taxon>
        <taxon>Bacillales</taxon>
        <taxon>Paenibacillaceae</taxon>
        <taxon>Paenibacillus</taxon>
    </lineage>
</organism>
<evidence type="ECO:0000313" key="1">
    <source>
        <dbReference type="EMBL" id="MEK8127405.1"/>
    </source>
</evidence>
<dbReference type="InterPro" id="IPR009920">
    <property type="entry name" value="HEPPP_synth_su1"/>
</dbReference>
<dbReference type="Proteomes" id="UP001469365">
    <property type="component" value="Unassembled WGS sequence"/>
</dbReference>
<comment type="caution">
    <text evidence="1">The sequence shown here is derived from an EMBL/GenBank/DDBJ whole genome shotgun (WGS) entry which is preliminary data.</text>
</comment>
<name>A0ABU9DEW7_9BACL</name>
<keyword evidence="2" id="KW-1185">Reference proteome</keyword>
<accession>A0ABU9DEW7</accession>